<evidence type="ECO:0000313" key="3">
    <source>
        <dbReference type="Proteomes" id="UP000479190"/>
    </source>
</evidence>
<sequence>MYTRCFQGKGLWPVMQNTHASDIFYPFACYGWIFTSGEYRNAFTQIRHYLIVQRGRFCWASWKVRFLDRPLRIRSMVSSRLLSRRRFSSSMVITSASRPVAPGFSMIALFKGLSSIALWSKLMSLDPARSLGTSTHTHTESVLARATISPIYSAERWPRCLMGVVPPARRSSPHLQHANRRSTHGYRKEDQLQRRADSQSGPDAAIGGTEASDISLKMRCPYVVAFLVLCCGAIVSQAQFNPQDGVTDQPWSWQSRVPSYNDQTYKEQQQQQQQQSDYPERDWDRPNNRPDWNRDKDSNSIFTYRPTASQNENIIIKEA</sequence>
<evidence type="ECO:0000256" key="1">
    <source>
        <dbReference type="SAM" id="MobiDB-lite"/>
    </source>
</evidence>
<protein>
    <submittedName>
        <fullName evidence="2">Uncharacterized protein</fullName>
    </submittedName>
</protein>
<feature type="compositionally biased region" description="Basic and acidic residues" evidence="1">
    <location>
        <begin position="278"/>
        <end position="298"/>
    </location>
</feature>
<gene>
    <name evidence="2" type="ORF">TBRA_LOCUS4950</name>
</gene>
<accession>A0A6H5I8V6</accession>
<proteinExistence type="predicted"/>
<keyword evidence="3" id="KW-1185">Reference proteome</keyword>
<organism evidence="2 3">
    <name type="scientific">Trichogramma brassicae</name>
    <dbReference type="NCBI Taxonomy" id="86971"/>
    <lineage>
        <taxon>Eukaryota</taxon>
        <taxon>Metazoa</taxon>
        <taxon>Ecdysozoa</taxon>
        <taxon>Arthropoda</taxon>
        <taxon>Hexapoda</taxon>
        <taxon>Insecta</taxon>
        <taxon>Pterygota</taxon>
        <taxon>Neoptera</taxon>
        <taxon>Endopterygota</taxon>
        <taxon>Hymenoptera</taxon>
        <taxon>Apocrita</taxon>
        <taxon>Proctotrupomorpha</taxon>
        <taxon>Chalcidoidea</taxon>
        <taxon>Trichogrammatidae</taxon>
        <taxon>Trichogramma</taxon>
    </lineage>
</organism>
<feature type="compositionally biased region" description="Basic and acidic residues" evidence="1">
    <location>
        <begin position="186"/>
        <end position="197"/>
    </location>
</feature>
<reference evidence="2 3" key="1">
    <citation type="submission" date="2020-02" db="EMBL/GenBank/DDBJ databases">
        <authorList>
            <person name="Ferguson B K."/>
        </authorList>
    </citation>
    <scope>NUCLEOTIDE SEQUENCE [LARGE SCALE GENOMIC DNA]</scope>
</reference>
<dbReference type="EMBL" id="CADCXV010000695">
    <property type="protein sequence ID" value="CAB0033027.1"/>
    <property type="molecule type" value="Genomic_DNA"/>
</dbReference>
<feature type="region of interest" description="Disordered" evidence="1">
    <location>
        <begin position="261"/>
        <end position="304"/>
    </location>
</feature>
<name>A0A6H5I8V6_9HYME</name>
<dbReference type="AlphaFoldDB" id="A0A6H5I8V6"/>
<dbReference type="Proteomes" id="UP000479190">
    <property type="component" value="Unassembled WGS sequence"/>
</dbReference>
<feature type="region of interest" description="Disordered" evidence="1">
    <location>
        <begin position="168"/>
        <end position="208"/>
    </location>
</feature>
<evidence type="ECO:0000313" key="2">
    <source>
        <dbReference type="EMBL" id="CAB0033027.1"/>
    </source>
</evidence>